<evidence type="ECO:0000313" key="2">
    <source>
        <dbReference type="EMBL" id="AZN30789.1"/>
    </source>
</evidence>
<evidence type="ECO:0000313" key="3">
    <source>
        <dbReference type="Proteomes" id="UP000270021"/>
    </source>
</evidence>
<dbReference type="InterPro" id="IPR029068">
    <property type="entry name" value="Glyas_Bleomycin-R_OHBP_Dase"/>
</dbReference>
<organism evidence="2 3">
    <name type="scientific">Flaviflexus salsibiostraticola</name>
    <dbReference type="NCBI Taxonomy" id="1282737"/>
    <lineage>
        <taxon>Bacteria</taxon>
        <taxon>Bacillati</taxon>
        <taxon>Actinomycetota</taxon>
        <taxon>Actinomycetes</taxon>
        <taxon>Actinomycetales</taxon>
        <taxon>Actinomycetaceae</taxon>
        <taxon>Flaviflexus</taxon>
    </lineage>
</organism>
<feature type="domain" description="PhnB-like" evidence="1">
    <location>
        <begin position="3"/>
        <end position="117"/>
    </location>
</feature>
<dbReference type="SUPFAM" id="SSF54593">
    <property type="entry name" value="Glyoxalase/Bleomycin resistance protein/Dihydroxybiphenyl dioxygenase"/>
    <property type="match status" value="1"/>
</dbReference>
<dbReference type="KEGG" id="fsl:EJO69_11135"/>
<dbReference type="PANTHER" id="PTHR33990:SF2">
    <property type="entry name" value="PHNB-LIKE DOMAIN-CONTAINING PROTEIN"/>
    <property type="match status" value="1"/>
</dbReference>
<keyword evidence="3" id="KW-1185">Reference proteome</keyword>
<dbReference type="AlphaFoldDB" id="A0A3S8ZBB6"/>
<dbReference type="PANTHER" id="PTHR33990">
    <property type="entry name" value="PROTEIN YJDN-RELATED"/>
    <property type="match status" value="1"/>
</dbReference>
<protein>
    <submittedName>
        <fullName evidence="2">VOC family protein</fullName>
    </submittedName>
</protein>
<proteinExistence type="predicted"/>
<reference evidence="2 3" key="1">
    <citation type="submission" date="2018-12" db="EMBL/GenBank/DDBJ databases">
        <title>Complete genome sequence of Flaviflexus salsibiostraticola KCTC 33148.</title>
        <authorList>
            <person name="Bae J.-W."/>
        </authorList>
    </citation>
    <scope>NUCLEOTIDE SEQUENCE [LARGE SCALE GENOMIC DNA]</scope>
    <source>
        <strain evidence="2 3">KCTC 33148</strain>
    </source>
</reference>
<gene>
    <name evidence="2" type="ORF">EJO69_11135</name>
</gene>
<evidence type="ECO:0000259" key="1">
    <source>
        <dbReference type="Pfam" id="PF06983"/>
    </source>
</evidence>
<sequence length="158" mass="17576">MPSITPCLWFDKTALEAAEFYCSIFPNSRILEIQRSPMDNPSQKAGEILTVEFELDGHRITGLNGGPDFAFSEAVSLQIDCADQAEVDHYWDALTEGGEESVCGWLKDRYGLSWQVVPRRLGELLAHPDADVARRAGEAMLEMRRLDVAAIERAAFGD</sequence>
<dbReference type="RefSeq" id="WP_126041836.1">
    <property type="nucleotide sequence ID" value="NZ_CP034438.1"/>
</dbReference>
<dbReference type="Pfam" id="PF06983">
    <property type="entry name" value="3-dmu-9_3-mt"/>
    <property type="match status" value="1"/>
</dbReference>
<dbReference type="InterPro" id="IPR009725">
    <property type="entry name" value="3_dmu_93_MTrfase"/>
</dbReference>
<dbReference type="Proteomes" id="UP000270021">
    <property type="component" value="Chromosome"/>
</dbReference>
<dbReference type="CDD" id="cd06588">
    <property type="entry name" value="PhnB_like"/>
    <property type="match status" value="1"/>
</dbReference>
<dbReference type="Gene3D" id="3.10.180.10">
    <property type="entry name" value="2,3-Dihydroxybiphenyl 1,2-Dioxygenase, domain 1"/>
    <property type="match status" value="1"/>
</dbReference>
<dbReference type="EMBL" id="CP034438">
    <property type="protein sequence ID" value="AZN30789.1"/>
    <property type="molecule type" value="Genomic_DNA"/>
</dbReference>
<dbReference type="OrthoDB" id="9806473at2"/>
<accession>A0A3S8ZBB6</accession>
<dbReference type="InterPro" id="IPR028973">
    <property type="entry name" value="PhnB-like"/>
</dbReference>
<dbReference type="PIRSF" id="PIRSF021700">
    <property type="entry name" value="3_dmu_93_MTrfase"/>
    <property type="match status" value="1"/>
</dbReference>
<name>A0A3S8ZBB6_9ACTO</name>